<accession>A0ABR4H1K3</accession>
<reference evidence="2 3" key="1">
    <citation type="submission" date="2024-07" db="EMBL/GenBank/DDBJ databases">
        <title>Section-level genome sequencing and comparative genomics of Aspergillus sections Usti and Cavernicolus.</title>
        <authorList>
            <consortium name="Lawrence Berkeley National Laboratory"/>
            <person name="Nybo J.L."/>
            <person name="Vesth T.C."/>
            <person name="Theobald S."/>
            <person name="Frisvad J.C."/>
            <person name="Larsen T.O."/>
            <person name="Kjaerboelling I."/>
            <person name="Rothschild-Mancinelli K."/>
            <person name="Lyhne E.K."/>
            <person name="Kogle M.E."/>
            <person name="Barry K."/>
            <person name="Clum A."/>
            <person name="Na H."/>
            <person name="Ledsgaard L."/>
            <person name="Lin J."/>
            <person name="Lipzen A."/>
            <person name="Kuo A."/>
            <person name="Riley R."/>
            <person name="Mondo S."/>
            <person name="Labutti K."/>
            <person name="Haridas S."/>
            <person name="Pangalinan J."/>
            <person name="Salamov A.A."/>
            <person name="Simmons B.A."/>
            <person name="Magnuson J.K."/>
            <person name="Chen J."/>
            <person name="Drula E."/>
            <person name="Henrissat B."/>
            <person name="Wiebenga A."/>
            <person name="Lubbers R.J."/>
            <person name="Gomes A.C."/>
            <person name="Makela M.R."/>
            <person name="Stajich J."/>
            <person name="Grigoriev I.V."/>
            <person name="Mortensen U.H."/>
            <person name="De Vries R.P."/>
            <person name="Baker S.E."/>
            <person name="Andersen M.R."/>
        </authorList>
    </citation>
    <scope>NUCLEOTIDE SEQUENCE [LARGE SCALE GENOMIC DNA]</scope>
    <source>
        <strain evidence="2 3">CBS 588.65</strain>
    </source>
</reference>
<evidence type="ECO:0000313" key="2">
    <source>
        <dbReference type="EMBL" id="KAL2809276.1"/>
    </source>
</evidence>
<dbReference type="EMBL" id="JBFXLT010000092">
    <property type="protein sequence ID" value="KAL2809276.1"/>
    <property type="molecule type" value="Genomic_DNA"/>
</dbReference>
<organism evidence="2 3">
    <name type="scientific">Aspergillus granulosus</name>
    <dbReference type="NCBI Taxonomy" id="176169"/>
    <lineage>
        <taxon>Eukaryota</taxon>
        <taxon>Fungi</taxon>
        <taxon>Dikarya</taxon>
        <taxon>Ascomycota</taxon>
        <taxon>Pezizomycotina</taxon>
        <taxon>Eurotiomycetes</taxon>
        <taxon>Eurotiomycetidae</taxon>
        <taxon>Eurotiales</taxon>
        <taxon>Aspergillaceae</taxon>
        <taxon>Aspergillus</taxon>
        <taxon>Aspergillus subgen. Nidulantes</taxon>
    </lineage>
</organism>
<protein>
    <submittedName>
        <fullName evidence="2">Uncharacterized protein</fullName>
    </submittedName>
</protein>
<gene>
    <name evidence="2" type="ORF">BJX63DRAFT_366665</name>
</gene>
<evidence type="ECO:0000256" key="1">
    <source>
        <dbReference type="SAM" id="MobiDB-lite"/>
    </source>
</evidence>
<sequence length="159" mass="18548">MTIVDEKNEERRIGMRRRGEEVWRGRSGRRNKRMEECKEDDGEQGPKWGERFLFLARGSGWNQNQTQPHNINLTGRSFGRLFNFWILHPEIAYHIASSARLCSFDRSTPRTFCWHHAPPVTPEETLELPGFPDVFLFHGFSAYTLFILVSLSNGESHPE</sequence>
<proteinExistence type="predicted"/>
<keyword evidence="3" id="KW-1185">Reference proteome</keyword>
<name>A0ABR4H1K3_9EURO</name>
<dbReference type="Proteomes" id="UP001610334">
    <property type="component" value="Unassembled WGS sequence"/>
</dbReference>
<comment type="caution">
    <text evidence="2">The sequence shown here is derived from an EMBL/GenBank/DDBJ whole genome shotgun (WGS) entry which is preliminary data.</text>
</comment>
<feature type="region of interest" description="Disordered" evidence="1">
    <location>
        <begin position="19"/>
        <end position="44"/>
    </location>
</feature>
<evidence type="ECO:0000313" key="3">
    <source>
        <dbReference type="Proteomes" id="UP001610334"/>
    </source>
</evidence>